<dbReference type="GO" id="GO:0003755">
    <property type="term" value="F:peptidyl-prolyl cis-trans isomerase activity"/>
    <property type="evidence" value="ECO:0007669"/>
    <property type="project" value="InterPro"/>
</dbReference>
<evidence type="ECO:0000313" key="3">
    <source>
        <dbReference type="Proteomes" id="UP000886885"/>
    </source>
</evidence>
<gene>
    <name evidence="2" type="ORF">POTOM_035296</name>
</gene>
<organism evidence="2 3">
    <name type="scientific">Populus tomentosa</name>
    <name type="common">Chinese white poplar</name>
    <dbReference type="NCBI Taxonomy" id="118781"/>
    <lineage>
        <taxon>Eukaryota</taxon>
        <taxon>Viridiplantae</taxon>
        <taxon>Streptophyta</taxon>
        <taxon>Embryophyta</taxon>
        <taxon>Tracheophyta</taxon>
        <taxon>Spermatophyta</taxon>
        <taxon>Magnoliopsida</taxon>
        <taxon>eudicotyledons</taxon>
        <taxon>Gunneridae</taxon>
        <taxon>Pentapetalae</taxon>
        <taxon>rosids</taxon>
        <taxon>fabids</taxon>
        <taxon>Malpighiales</taxon>
        <taxon>Salicaceae</taxon>
        <taxon>Saliceae</taxon>
        <taxon>Populus</taxon>
    </lineage>
</organism>
<dbReference type="Pfam" id="PF00160">
    <property type="entry name" value="Pro_isomerase"/>
    <property type="match status" value="2"/>
</dbReference>
<dbReference type="PROSITE" id="PS50072">
    <property type="entry name" value="CSA_PPIASE_2"/>
    <property type="match status" value="1"/>
</dbReference>
<reference evidence="2" key="1">
    <citation type="journal article" date="2020" name="bioRxiv">
        <title>Hybrid origin of Populus tomentosa Carr. identified through genome sequencing and phylogenomic analysis.</title>
        <authorList>
            <person name="An X."/>
            <person name="Gao K."/>
            <person name="Chen Z."/>
            <person name="Li J."/>
            <person name="Yang X."/>
            <person name="Yang X."/>
            <person name="Zhou J."/>
            <person name="Guo T."/>
            <person name="Zhao T."/>
            <person name="Huang S."/>
            <person name="Miao D."/>
            <person name="Khan W.U."/>
            <person name="Rao P."/>
            <person name="Ye M."/>
            <person name="Lei B."/>
            <person name="Liao W."/>
            <person name="Wang J."/>
            <person name="Ji L."/>
            <person name="Li Y."/>
            <person name="Guo B."/>
            <person name="Mustafa N.S."/>
            <person name="Li S."/>
            <person name="Yun Q."/>
            <person name="Keller S.R."/>
            <person name="Mao J."/>
            <person name="Zhang R."/>
            <person name="Strauss S.H."/>
        </authorList>
    </citation>
    <scope>NUCLEOTIDE SEQUENCE</scope>
    <source>
        <strain evidence="2">GM15</strain>
        <tissue evidence="2">Leaf</tissue>
    </source>
</reference>
<dbReference type="InterPro" id="IPR002130">
    <property type="entry name" value="Cyclophilin-type_PPIase_dom"/>
</dbReference>
<evidence type="ECO:0000313" key="2">
    <source>
        <dbReference type="EMBL" id="KAG6758835.1"/>
    </source>
</evidence>
<proteinExistence type="predicted"/>
<dbReference type="EMBL" id="JAAWWB010000019">
    <property type="protein sequence ID" value="KAG6758835.1"/>
    <property type="molecule type" value="Genomic_DNA"/>
</dbReference>
<sequence>MQFILNSSSSFRARSDCPIVAPSFPLLTNFRSGAKFEREKRMKIPWWVVSFAYVALVAASSSQDPHLSSARVVFQTNYGDIEFGFFPSVAPQTVDHIFKLVRLGCYNTNHFFRVDKGFVAQVADVVGGRSAPMNEEQRKEAKKTVVGEFSDVKHVRGILSMGSFGTHIDTFRASVFDTVSDIAQEDASHGVDQFHPFQTKDNRMLDKIAVIVFSPSLGIAEVILDSQILEKFAQLFILGYSASWDVFIFEDPNSAQSSFSMLLGNAPHLDGQYAIFGKVTKGDDTLTKLEQLPTRKEGIFVMPTERITILSSYYYDTEMESCEEERSVLKRRLSASAVEIEKQNEMLPMTCSTRNDMIRWRCIEADAEFTICANMWTLRPHQSPE</sequence>
<dbReference type="Proteomes" id="UP000886885">
    <property type="component" value="Chromosome 10A"/>
</dbReference>
<feature type="domain" description="PPIase cyclophilin-type" evidence="1">
    <location>
        <begin position="73"/>
        <end position="314"/>
    </location>
</feature>
<dbReference type="AlphaFoldDB" id="A0A8X7YYL6"/>
<name>A0A8X7YYL6_POPTO</name>
<dbReference type="PANTHER" id="PTHR47511">
    <property type="entry name" value="PEPTIDYL-PROLYL CIS-TRANS ISOMERASE CYP23"/>
    <property type="match status" value="1"/>
</dbReference>
<evidence type="ECO:0000259" key="1">
    <source>
        <dbReference type="PROSITE" id="PS50072"/>
    </source>
</evidence>
<dbReference type="PANTHER" id="PTHR47511:SF1">
    <property type="entry name" value="PEPTIDYL-PROLYL CIS-TRANS ISOMERASE CYP23"/>
    <property type="match status" value="1"/>
</dbReference>
<accession>A0A8X7YYL6</accession>
<comment type="caution">
    <text evidence="2">The sequence shown here is derived from an EMBL/GenBank/DDBJ whole genome shotgun (WGS) entry which is preliminary data.</text>
</comment>
<dbReference type="OrthoDB" id="408413at2759"/>
<keyword evidence="3" id="KW-1185">Reference proteome</keyword>
<protein>
    <recommendedName>
        <fullName evidence="1">PPIase cyclophilin-type domain-containing protein</fullName>
    </recommendedName>
</protein>
<dbReference type="InterPro" id="IPR044233">
    <property type="entry name" value="CYP23-like"/>
</dbReference>